<dbReference type="GO" id="GO:0007186">
    <property type="term" value="P:G protein-coupled receptor signaling pathway"/>
    <property type="evidence" value="ECO:0007669"/>
    <property type="project" value="TreeGrafter"/>
</dbReference>
<dbReference type="EMBL" id="GGYP01004666">
    <property type="protein sequence ID" value="MDE49437.1"/>
    <property type="molecule type" value="Transcribed_RNA"/>
</dbReference>
<name>A0A6G1SGY8_9ACAR</name>
<keyword evidence="4" id="KW-0344">Guanine-nucleotide releasing factor</keyword>
<evidence type="ECO:0000256" key="1">
    <source>
        <dbReference type="ARBA" id="ARBA00004544"/>
    </source>
</evidence>
<feature type="region of interest" description="Disordered" evidence="6">
    <location>
        <begin position="412"/>
        <end position="432"/>
    </location>
</feature>
<evidence type="ECO:0000256" key="5">
    <source>
        <dbReference type="ARBA" id="ARBA00023186"/>
    </source>
</evidence>
<protein>
    <submittedName>
        <fullName evidence="7">Synembryn-A</fullName>
    </submittedName>
</protein>
<evidence type="ECO:0000256" key="3">
    <source>
        <dbReference type="ARBA" id="ARBA00022490"/>
    </source>
</evidence>
<dbReference type="GO" id="GO:0001965">
    <property type="term" value="F:G-protein alpha-subunit binding"/>
    <property type="evidence" value="ECO:0007669"/>
    <property type="project" value="TreeGrafter"/>
</dbReference>
<organism evidence="7">
    <name type="scientific">Aceria tosichella</name>
    <name type="common">wheat curl mite</name>
    <dbReference type="NCBI Taxonomy" id="561515"/>
    <lineage>
        <taxon>Eukaryota</taxon>
        <taxon>Metazoa</taxon>
        <taxon>Ecdysozoa</taxon>
        <taxon>Arthropoda</taxon>
        <taxon>Chelicerata</taxon>
        <taxon>Arachnida</taxon>
        <taxon>Acari</taxon>
        <taxon>Acariformes</taxon>
        <taxon>Trombidiformes</taxon>
        <taxon>Prostigmata</taxon>
        <taxon>Eupodina</taxon>
        <taxon>Eriophyoidea</taxon>
        <taxon>Eriophyidae</taxon>
        <taxon>Eriophyinae</taxon>
        <taxon>Aceriini</taxon>
        <taxon>Aceria</taxon>
    </lineage>
</organism>
<feature type="region of interest" description="Disordered" evidence="6">
    <location>
        <begin position="453"/>
        <end position="485"/>
    </location>
</feature>
<evidence type="ECO:0000313" key="7">
    <source>
        <dbReference type="EMBL" id="MDE49437.1"/>
    </source>
</evidence>
<dbReference type="SUPFAM" id="SSF48371">
    <property type="entry name" value="ARM repeat"/>
    <property type="match status" value="1"/>
</dbReference>
<dbReference type="PANTHER" id="PTHR12425">
    <property type="entry name" value="SYNEMBRYN"/>
    <property type="match status" value="1"/>
</dbReference>
<dbReference type="InterPro" id="IPR016024">
    <property type="entry name" value="ARM-type_fold"/>
</dbReference>
<feature type="compositionally biased region" description="Basic and acidic residues" evidence="6">
    <location>
        <begin position="466"/>
        <end position="485"/>
    </location>
</feature>
<dbReference type="GO" id="GO:0005085">
    <property type="term" value="F:guanyl-nucleotide exchange factor activity"/>
    <property type="evidence" value="ECO:0007669"/>
    <property type="project" value="UniProtKB-KW"/>
</dbReference>
<evidence type="ECO:0000256" key="4">
    <source>
        <dbReference type="ARBA" id="ARBA00022658"/>
    </source>
</evidence>
<reference evidence="7" key="1">
    <citation type="submission" date="2018-10" db="EMBL/GenBank/DDBJ databases">
        <title>Transcriptome assembly of Aceria tosichella (Wheat curl mite) Type 2.</title>
        <authorList>
            <person name="Scully E.D."/>
            <person name="Geib S.M."/>
            <person name="Palmer N.A."/>
            <person name="Gupta A.K."/>
            <person name="Sarath G."/>
            <person name="Tatineni S."/>
        </authorList>
    </citation>
    <scope>NUCLEOTIDE SEQUENCE</scope>
    <source>
        <strain evidence="7">LincolnNE</strain>
    </source>
</reference>
<dbReference type="PANTHER" id="PTHR12425:SF5">
    <property type="entry name" value="SYNEMBRYN"/>
    <property type="match status" value="1"/>
</dbReference>
<comment type="subcellular location">
    <subcellularLocation>
        <location evidence="1">Cytoplasm</location>
        <location evidence="1">Cell cortex</location>
    </subcellularLocation>
</comment>
<dbReference type="InterPro" id="IPR008376">
    <property type="entry name" value="Chaperone_Ric-8_A/B"/>
</dbReference>
<dbReference type="GO" id="GO:0005938">
    <property type="term" value="C:cell cortex"/>
    <property type="evidence" value="ECO:0007669"/>
    <property type="project" value="UniProtKB-SubCell"/>
</dbReference>
<dbReference type="InterPro" id="IPR019318">
    <property type="entry name" value="Gua_nucleotide_exch_fac_Ric8"/>
</dbReference>
<keyword evidence="5" id="KW-0143">Chaperone</keyword>
<keyword evidence="3" id="KW-0963">Cytoplasm</keyword>
<proteinExistence type="inferred from homology"/>
<dbReference type="Pfam" id="PF10165">
    <property type="entry name" value="Ric8"/>
    <property type="match status" value="1"/>
</dbReference>
<evidence type="ECO:0000256" key="2">
    <source>
        <dbReference type="ARBA" id="ARBA00009049"/>
    </source>
</evidence>
<accession>A0A6G1SGY8</accession>
<comment type="similarity">
    <text evidence="2">Belongs to the synembryn family.</text>
</comment>
<sequence length="485" mass="55464">MTQSSSLIEDSRRTLEELYDDQSDRSSSRTIELLSQFRVFTREKTLPPDILNDKCLKLLISHSSEGQTEAQKCLSNLILNYAHVREHLVEPYVDCAERRLKKVLDEASARTGDSIKNDDKPDHQQQQREVLYYDLRIIFLLSALCPGSRGSIRDRLLSSLLKVTLAEAEQFRKENYLLVIESLKTLFNLTMDKCFDTDFAANVIIKLFSYVGTSIETDAAEDNGSKCEHTDQLLVNLIHLLTNMPEEVYRKLSDEDVDKVLRHLDDQLKTFTKNSFRDTVLPVLNTCANICRYKEDVRQRWFQEIIGSTKDFEKRPEEYDTLRGRLVKLMTSVDIHIKDIAAEFLHALCGGDTEKFITYTGFGNSAAFLSTKGLLSQNPMRSISTAEDDNKVEEQSNVDKEYQELRGKLDPITGRLEQPKRDPMEGMTEEEKEWHAHELAGAIAKLSNLGVIKPMQVGPDGQFSELKPKESNNGDYTRKEDEDSD</sequence>
<dbReference type="PRINTS" id="PR01802">
    <property type="entry name" value="SYNEMBRYN"/>
</dbReference>
<dbReference type="AlphaFoldDB" id="A0A6G1SGY8"/>
<evidence type="ECO:0000256" key="6">
    <source>
        <dbReference type="SAM" id="MobiDB-lite"/>
    </source>
</evidence>
<gene>
    <name evidence="7" type="primary">ric8a</name>
    <name evidence="7" type="ORF">g.707</name>
</gene>